<dbReference type="Gene3D" id="1.10.10.10">
    <property type="entry name" value="Winged helix-like DNA-binding domain superfamily/Winged helix DNA-binding domain"/>
    <property type="match status" value="1"/>
</dbReference>
<dbReference type="SUPFAM" id="SSF46785">
    <property type="entry name" value="Winged helix' DNA-binding domain"/>
    <property type="match status" value="1"/>
</dbReference>
<evidence type="ECO:0000313" key="2">
    <source>
        <dbReference type="EMBL" id="MFC3766352.1"/>
    </source>
</evidence>
<name>A0ABV7YMS2_9ACTN</name>
<dbReference type="RefSeq" id="WP_205117969.1">
    <property type="nucleotide sequence ID" value="NZ_JAFBCM010000001.1"/>
</dbReference>
<feature type="domain" description="HTH arsR-type" evidence="1">
    <location>
        <begin position="10"/>
        <end position="96"/>
    </location>
</feature>
<dbReference type="InterPro" id="IPR027395">
    <property type="entry name" value="WH_DNA-bd_dom"/>
</dbReference>
<dbReference type="Pfam" id="PF13601">
    <property type="entry name" value="HTH_34"/>
    <property type="match status" value="1"/>
</dbReference>
<evidence type="ECO:0000259" key="1">
    <source>
        <dbReference type="SMART" id="SM00418"/>
    </source>
</evidence>
<dbReference type="EMBL" id="JBHRZH010000051">
    <property type="protein sequence ID" value="MFC3766352.1"/>
    <property type="molecule type" value="Genomic_DNA"/>
</dbReference>
<organism evidence="2 3">
    <name type="scientific">Tenggerimyces flavus</name>
    <dbReference type="NCBI Taxonomy" id="1708749"/>
    <lineage>
        <taxon>Bacteria</taxon>
        <taxon>Bacillati</taxon>
        <taxon>Actinomycetota</taxon>
        <taxon>Actinomycetes</taxon>
        <taxon>Propionibacteriales</taxon>
        <taxon>Nocardioidaceae</taxon>
        <taxon>Tenggerimyces</taxon>
    </lineage>
</organism>
<gene>
    <name evidence="2" type="ORF">ACFOUW_36370</name>
</gene>
<reference evidence="3" key="1">
    <citation type="journal article" date="2019" name="Int. J. Syst. Evol. Microbiol.">
        <title>The Global Catalogue of Microorganisms (GCM) 10K type strain sequencing project: providing services to taxonomists for standard genome sequencing and annotation.</title>
        <authorList>
            <consortium name="The Broad Institute Genomics Platform"/>
            <consortium name="The Broad Institute Genome Sequencing Center for Infectious Disease"/>
            <person name="Wu L."/>
            <person name="Ma J."/>
        </authorList>
    </citation>
    <scope>NUCLEOTIDE SEQUENCE [LARGE SCALE GENOMIC DNA]</scope>
    <source>
        <strain evidence="3">CGMCC 4.7241</strain>
    </source>
</reference>
<dbReference type="SMART" id="SM00418">
    <property type="entry name" value="HTH_ARSR"/>
    <property type="match status" value="1"/>
</dbReference>
<keyword evidence="3" id="KW-1185">Reference proteome</keyword>
<dbReference type="PANTHER" id="PTHR37318">
    <property type="entry name" value="BSL7504 PROTEIN"/>
    <property type="match status" value="1"/>
</dbReference>
<protein>
    <submittedName>
        <fullName evidence="2">Transcriptional regulator</fullName>
    </submittedName>
</protein>
<dbReference type="InterPro" id="IPR001845">
    <property type="entry name" value="HTH_ArsR_DNA-bd_dom"/>
</dbReference>
<proteinExistence type="predicted"/>
<evidence type="ECO:0000313" key="3">
    <source>
        <dbReference type="Proteomes" id="UP001595699"/>
    </source>
</evidence>
<dbReference type="PANTHER" id="PTHR37318:SF1">
    <property type="entry name" value="BSL7504 PROTEIN"/>
    <property type="match status" value="1"/>
</dbReference>
<accession>A0ABV7YMS2</accession>
<dbReference type="CDD" id="cd00090">
    <property type="entry name" value="HTH_ARSR"/>
    <property type="match status" value="1"/>
</dbReference>
<dbReference type="InterPro" id="IPR011991">
    <property type="entry name" value="ArsR-like_HTH"/>
</dbReference>
<dbReference type="InterPro" id="IPR036388">
    <property type="entry name" value="WH-like_DNA-bd_sf"/>
</dbReference>
<dbReference type="Proteomes" id="UP001595699">
    <property type="component" value="Unassembled WGS sequence"/>
</dbReference>
<comment type="caution">
    <text evidence="2">The sequence shown here is derived from an EMBL/GenBank/DDBJ whole genome shotgun (WGS) entry which is preliminary data.</text>
</comment>
<dbReference type="InterPro" id="IPR036390">
    <property type="entry name" value="WH_DNA-bd_sf"/>
</dbReference>
<sequence length="106" mass="11413">MTTDPAPVSGLHDLLLDPTRLRIVAVVAPASKVEFSFVREATGLSDSALSKQLRTLTEAGLVEQEKLRTGPARSRTWIKLTPDGRAILTAHTEALTSIARHSATPE</sequence>